<dbReference type="Pfam" id="PF00753">
    <property type="entry name" value="Lactamase_B"/>
    <property type="match status" value="1"/>
</dbReference>
<gene>
    <name evidence="2" type="ORF">SDENCHOL_11130</name>
</gene>
<dbReference type="InterPro" id="IPR001279">
    <property type="entry name" value="Metallo-B-lactamas"/>
</dbReference>
<dbReference type="AlphaFoldDB" id="A0A7Z7HR80"/>
<organism evidence="2 3">
    <name type="scientific">Sterolibacterium denitrificans</name>
    <dbReference type="NCBI Taxonomy" id="157592"/>
    <lineage>
        <taxon>Bacteria</taxon>
        <taxon>Pseudomonadati</taxon>
        <taxon>Pseudomonadota</taxon>
        <taxon>Betaproteobacteria</taxon>
        <taxon>Nitrosomonadales</taxon>
        <taxon>Sterolibacteriaceae</taxon>
        <taxon>Sterolibacterium</taxon>
    </lineage>
</organism>
<keyword evidence="3" id="KW-1185">Reference proteome</keyword>
<dbReference type="GO" id="GO:0016787">
    <property type="term" value="F:hydrolase activity"/>
    <property type="evidence" value="ECO:0007669"/>
    <property type="project" value="UniProtKB-KW"/>
</dbReference>
<dbReference type="EMBL" id="LT837803">
    <property type="protein sequence ID" value="SMB24753.1"/>
    <property type="molecule type" value="Genomic_DNA"/>
</dbReference>
<dbReference type="SUPFAM" id="SSF56281">
    <property type="entry name" value="Metallo-hydrolase/oxidoreductase"/>
    <property type="match status" value="1"/>
</dbReference>
<name>A0A7Z7HR80_9PROT</name>
<dbReference type="InterPro" id="IPR050855">
    <property type="entry name" value="NDM-1-like"/>
</dbReference>
<accession>A0A7Z7HR80</accession>
<keyword evidence="2" id="KW-0378">Hydrolase</keyword>
<reference evidence="2" key="1">
    <citation type="submission" date="2017-03" db="EMBL/GenBank/DDBJ databases">
        <authorList>
            <consortium name="AG Boll"/>
        </authorList>
    </citation>
    <scope>NUCLEOTIDE SEQUENCE [LARGE SCALE GENOMIC DNA]</scope>
    <source>
        <strain evidence="2">Chol</strain>
    </source>
</reference>
<dbReference type="InterPro" id="IPR037482">
    <property type="entry name" value="ST1585_MBL-fold"/>
</dbReference>
<proteinExistence type="predicted"/>
<dbReference type="Gene3D" id="3.60.15.10">
    <property type="entry name" value="Ribonuclease Z/Hydroxyacylglutathione hydrolase-like"/>
    <property type="match status" value="1"/>
</dbReference>
<protein>
    <submittedName>
        <fullName evidence="2">Zn-dependent hydrolase</fullName>
    </submittedName>
</protein>
<dbReference type="Proteomes" id="UP000242886">
    <property type="component" value="Chromosome SDENCHOL"/>
</dbReference>
<feature type="domain" description="Metallo-beta-lactamase" evidence="1">
    <location>
        <begin position="25"/>
        <end position="230"/>
    </location>
</feature>
<evidence type="ECO:0000313" key="2">
    <source>
        <dbReference type="EMBL" id="SMB24753.1"/>
    </source>
</evidence>
<dbReference type="PANTHER" id="PTHR42951">
    <property type="entry name" value="METALLO-BETA-LACTAMASE DOMAIN-CONTAINING"/>
    <property type="match status" value="1"/>
</dbReference>
<evidence type="ECO:0000259" key="1">
    <source>
        <dbReference type="SMART" id="SM00849"/>
    </source>
</evidence>
<sequence length="316" mass="34984">MQPNPTINYGNGIIAIDSGYIRPGLAAIHLMTEGRHAALIDTATNTAVPRVMAALAEHGLAPTQVDFIILTHIHLDHAGGAGTLMRLLPNARLLVHPLGARHMAEPSKLVAGSIAVYGAERFQQIYGEIPAIDPQRIVAVEHEQRFDLNGRKLTLLHTPGHARHHICIRDERTGHFFTGDTFGLSYRELDRDGRQFICPTTSPVHFDPEALHRSIDLLLSYRPEAMYLTHYGQITDVPRLAADLKRMLAAIVTGARPLRNAGEQCYAQLKQMLENLLLAEARHENWGLQGNALLEFLALDIDLNAQGLDHWLNTSS</sequence>
<dbReference type="RefSeq" id="WP_154716352.1">
    <property type="nucleotide sequence ID" value="NZ_LT837803.1"/>
</dbReference>
<evidence type="ECO:0000313" key="3">
    <source>
        <dbReference type="Proteomes" id="UP000242886"/>
    </source>
</evidence>
<dbReference type="InterPro" id="IPR036866">
    <property type="entry name" value="RibonucZ/Hydroxyglut_hydro"/>
</dbReference>
<dbReference type="SMART" id="SM00849">
    <property type="entry name" value="Lactamase_B"/>
    <property type="match status" value="1"/>
</dbReference>
<dbReference type="CDD" id="cd07726">
    <property type="entry name" value="ST1585-like_MBL-fold"/>
    <property type="match status" value="1"/>
</dbReference>
<dbReference type="PANTHER" id="PTHR42951:SF22">
    <property type="entry name" value="METALLO BETA-LACTAMASE SUPERFAMILY LIPOPROTEIN"/>
    <property type="match status" value="1"/>
</dbReference>